<evidence type="ECO:0000256" key="3">
    <source>
        <dbReference type="ARBA" id="ARBA00023180"/>
    </source>
</evidence>
<feature type="domain" description="PSI" evidence="4">
    <location>
        <begin position="14"/>
        <end position="56"/>
    </location>
</feature>
<sequence>DCRYLTLQPSSCSNCSNFITCESCIESQLCEWWVEEARCARIGQRTEAAVSLDQCPIPCYKRNDCGSCLAQKGRCVWCQATQQCFSFSVYTSEYQFGLCREWLDQAFPLVSRQENGILPTGKTVEQCKTCSMHTNCSTCLSALSCGWCYNSTNPMSGMCVQV</sequence>
<name>A0A653BGR5_CALMS</name>
<evidence type="ECO:0000259" key="4">
    <source>
        <dbReference type="SMART" id="SM00423"/>
    </source>
</evidence>
<dbReference type="InterPro" id="IPR016201">
    <property type="entry name" value="PSI"/>
</dbReference>
<organism evidence="5 6">
    <name type="scientific">Callosobruchus maculatus</name>
    <name type="common">Southern cowpea weevil</name>
    <name type="synonym">Pulse bruchid</name>
    <dbReference type="NCBI Taxonomy" id="64391"/>
    <lineage>
        <taxon>Eukaryota</taxon>
        <taxon>Metazoa</taxon>
        <taxon>Ecdysozoa</taxon>
        <taxon>Arthropoda</taxon>
        <taxon>Hexapoda</taxon>
        <taxon>Insecta</taxon>
        <taxon>Pterygota</taxon>
        <taxon>Neoptera</taxon>
        <taxon>Endopterygota</taxon>
        <taxon>Coleoptera</taxon>
        <taxon>Polyphaga</taxon>
        <taxon>Cucujiformia</taxon>
        <taxon>Chrysomeloidea</taxon>
        <taxon>Chrysomelidae</taxon>
        <taxon>Bruchinae</taxon>
        <taxon>Bruchini</taxon>
        <taxon>Callosobruchus</taxon>
    </lineage>
</organism>
<evidence type="ECO:0000256" key="2">
    <source>
        <dbReference type="ARBA" id="ARBA00023136"/>
    </source>
</evidence>
<proteinExistence type="predicted"/>
<dbReference type="GO" id="GO:0016020">
    <property type="term" value="C:membrane"/>
    <property type="evidence" value="ECO:0007669"/>
    <property type="project" value="UniProtKB-SubCell"/>
</dbReference>
<feature type="non-terminal residue" evidence="5">
    <location>
        <position position="162"/>
    </location>
</feature>
<protein>
    <recommendedName>
        <fullName evidence="4">PSI domain-containing protein</fullName>
    </recommendedName>
</protein>
<feature type="domain" description="PSI" evidence="4">
    <location>
        <begin position="129"/>
        <end position="160"/>
    </location>
</feature>
<dbReference type="AlphaFoldDB" id="A0A653BGR5"/>
<reference evidence="5 6" key="1">
    <citation type="submission" date="2019-01" db="EMBL/GenBank/DDBJ databases">
        <authorList>
            <person name="Sayadi A."/>
        </authorList>
    </citation>
    <scope>NUCLEOTIDE SEQUENCE [LARGE SCALE GENOMIC DNA]</scope>
</reference>
<keyword evidence="6" id="KW-1185">Reference proteome</keyword>
<accession>A0A653BGR5</accession>
<dbReference type="EMBL" id="CAACVG010000973">
    <property type="protein sequence ID" value="VEN34778.1"/>
    <property type="molecule type" value="Genomic_DNA"/>
</dbReference>
<comment type="subcellular location">
    <subcellularLocation>
        <location evidence="1">Membrane</location>
    </subcellularLocation>
</comment>
<keyword evidence="2" id="KW-0472">Membrane</keyword>
<evidence type="ECO:0000256" key="1">
    <source>
        <dbReference type="ARBA" id="ARBA00004370"/>
    </source>
</evidence>
<dbReference type="SMART" id="SM00423">
    <property type="entry name" value="PSI"/>
    <property type="match status" value="3"/>
</dbReference>
<evidence type="ECO:0000313" key="5">
    <source>
        <dbReference type="EMBL" id="VEN34778.1"/>
    </source>
</evidence>
<dbReference type="InterPro" id="IPR002165">
    <property type="entry name" value="Plexin_repeat"/>
</dbReference>
<feature type="domain" description="PSI" evidence="4">
    <location>
        <begin position="58"/>
        <end position="100"/>
    </location>
</feature>
<evidence type="ECO:0000313" key="6">
    <source>
        <dbReference type="Proteomes" id="UP000410492"/>
    </source>
</evidence>
<dbReference type="OrthoDB" id="263283at2759"/>
<keyword evidence="3" id="KW-0325">Glycoprotein</keyword>
<gene>
    <name evidence="5" type="ORF">CALMAC_LOCUS862</name>
</gene>
<feature type="non-terminal residue" evidence="5">
    <location>
        <position position="1"/>
    </location>
</feature>
<dbReference type="Proteomes" id="UP000410492">
    <property type="component" value="Unassembled WGS sequence"/>
</dbReference>
<dbReference type="Pfam" id="PF01437">
    <property type="entry name" value="PSI"/>
    <property type="match status" value="1"/>
</dbReference>